<comment type="caution">
    <text evidence="1">The sequence shown here is derived from an EMBL/GenBank/DDBJ whole genome shotgun (WGS) entry which is preliminary data.</text>
</comment>
<evidence type="ECO:0000313" key="2">
    <source>
        <dbReference type="Proteomes" id="UP001596031"/>
    </source>
</evidence>
<dbReference type="InterPro" id="IPR008727">
    <property type="entry name" value="PAAR_motif"/>
</dbReference>
<gene>
    <name evidence="1" type="ORF">ACFPOU_11235</name>
</gene>
<accession>A0ABW0PGW5</accession>
<evidence type="ECO:0000313" key="1">
    <source>
        <dbReference type="EMBL" id="MFC5511695.1"/>
    </source>
</evidence>
<dbReference type="EMBL" id="JBHSMS010000036">
    <property type="protein sequence ID" value="MFC5511695.1"/>
    <property type="molecule type" value="Genomic_DNA"/>
</dbReference>
<proteinExistence type="predicted"/>
<keyword evidence="2" id="KW-1185">Reference proteome</keyword>
<dbReference type="RefSeq" id="WP_379720828.1">
    <property type="nucleotide sequence ID" value="NZ_JBHSMS010000036.1"/>
</dbReference>
<dbReference type="CDD" id="cd14744">
    <property type="entry name" value="PAAR_CT_2"/>
    <property type="match status" value="1"/>
</dbReference>
<dbReference type="Pfam" id="PF05488">
    <property type="entry name" value="PAAR_motif"/>
    <property type="match status" value="1"/>
</dbReference>
<name>A0ABW0PGW5_9BURK</name>
<sequence length="185" mass="19301">MLDRYFITLGAPTTAGGKVTSGSRFRTIDGAPLALAGDTCWCPACLAEGVIVPDGPRLDETVDGRLPALHDDLCVCQCSPPPRLVAAQALACQSIDSDWYAGKLAAATETAARANAAAMDPDEADVLPLVLVDPDTHAPLESGSYRLDLPDGPLEDLLDDQGRTEPLAAAQRAGTVTWLADKACT</sequence>
<protein>
    <submittedName>
        <fullName evidence="1">PAAR domain-containing protein</fullName>
    </submittedName>
</protein>
<organism evidence="1 2">
    <name type="scientific">Massilia jejuensis</name>
    <dbReference type="NCBI Taxonomy" id="648894"/>
    <lineage>
        <taxon>Bacteria</taxon>
        <taxon>Pseudomonadati</taxon>
        <taxon>Pseudomonadota</taxon>
        <taxon>Betaproteobacteria</taxon>
        <taxon>Burkholderiales</taxon>
        <taxon>Oxalobacteraceae</taxon>
        <taxon>Telluria group</taxon>
        <taxon>Massilia</taxon>
    </lineage>
</organism>
<dbReference type="Proteomes" id="UP001596031">
    <property type="component" value="Unassembled WGS sequence"/>
</dbReference>
<reference evidence="2" key="1">
    <citation type="journal article" date="2019" name="Int. J. Syst. Evol. Microbiol.">
        <title>The Global Catalogue of Microorganisms (GCM) 10K type strain sequencing project: providing services to taxonomists for standard genome sequencing and annotation.</title>
        <authorList>
            <consortium name="The Broad Institute Genomics Platform"/>
            <consortium name="The Broad Institute Genome Sequencing Center for Infectious Disease"/>
            <person name="Wu L."/>
            <person name="Ma J."/>
        </authorList>
    </citation>
    <scope>NUCLEOTIDE SEQUENCE [LARGE SCALE GENOMIC DNA]</scope>
    <source>
        <strain evidence="2">CCUG 38813</strain>
    </source>
</reference>